<organism evidence="2 3">
    <name type="scientific">Herminiimonas arsenicoxydans</name>
    <dbReference type="NCBI Taxonomy" id="204773"/>
    <lineage>
        <taxon>Bacteria</taxon>
        <taxon>Pseudomonadati</taxon>
        <taxon>Pseudomonadota</taxon>
        <taxon>Betaproteobacteria</taxon>
        <taxon>Burkholderiales</taxon>
        <taxon>Oxalobacteraceae</taxon>
        <taxon>Herminiimonas</taxon>
    </lineage>
</organism>
<dbReference type="eggNOG" id="COG4309">
    <property type="taxonomic scope" value="Bacteria"/>
</dbReference>
<name>A4G5Q2_HERAR</name>
<dbReference type="Pfam" id="PF10006">
    <property type="entry name" value="DUF2249"/>
    <property type="match status" value="1"/>
</dbReference>
<reference evidence="2 3" key="1">
    <citation type="journal article" date="2007" name="PLoS Genet.">
        <title>A tale of two oxidation states: bacterial colonization of arsenic-rich environments.</title>
        <authorList>
            <person name="Muller D."/>
            <person name="Medigue C."/>
            <person name="Koechler S."/>
            <person name="Barbe V."/>
            <person name="Barakat M."/>
            <person name="Talla E."/>
            <person name="Bonnefoy V."/>
            <person name="Krin E."/>
            <person name="Arsene-Ploetze F."/>
            <person name="Carapito C."/>
            <person name="Chandler M."/>
            <person name="Cournoyer B."/>
            <person name="Cruveiller S."/>
            <person name="Dossat C."/>
            <person name="Duval S."/>
            <person name="Heymann M."/>
            <person name="Leize E."/>
            <person name="Lieutaud A."/>
            <person name="Lievremont D."/>
            <person name="Makita Y."/>
            <person name="Mangenot S."/>
            <person name="Nitschke W."/>
            <person name="Ortet P."/>
            <person name="Perdrial N."/>
            <person name="Schoepp B."/>
            <person name="Siguier N."/>
            <person name="Simeonova D.D."/>
            <person name="Rouy Z."/>
            <person name="Segurens B."/>
            <person name="Turlin E."/>
            <person name="Vallenet D."/>
            <person name="Van Dorsselaer A."/>
            <person name="Weiss S."/>
            <person name="Weissenbach J."/>
            <person name="Lett M.C."/>
            <person name="Danchin A."/>
            <person name="Bertin P.N."/>
        </authorList>
    </citation>
    <scope>NUCLEOTIDE SEQUENCE [LARGE SCALE GENOMIC DNA]</scope>
    <source>
        <strain evidence="3">ULPAs1</strain>
    </source>
</reference>
<dbReference type="SUPFAM" id="SSF64307">
    <property type="entry name" value="SirA-like"/>
    <property type="match status" value="1"/>
</dbReference>
<dbReference type="EMBL" id="CU207211">
    <property type="protein sequence ID" value="CAL61839.1"/>
    <property type="molecule type" value="Genomic_DNA"/>
</dbReference>
<evidence type="ECO:0000313" key="2">
    <source>
        <dbReference type="EMBL" id="CAL61839.1"/>
    </source>
</evidence>
<proteinExistence type="predicted"/>
<dbReference type="HOGENOM" id="CLU_157868_2_1_4"/>
<sequence>METEISLNACGLQPPEPMELVLEAISQLQPNQRLRMLIDREPRPLYRILDNNGFLHTTQERPDYLYEILIWHKT</sequence>
<protein>
    <recommendedName>
        <fullName evidence="1">DUF2249 domain-containing protein</fullName>
    </recommendedName>
</protein>
<dbReference type="InterPro" id="IPR018720">
    <property type="entry name" value="DUF2249"/>
</dbReference>
<gene>
    <name evidence="2" type="ordered locus">HEAR1682</name>
</gene>
<dbReference type="KEGG" id="har:HEAR1682"/>
<dbReference type="STRING" id="204773.HEAR1682"/>
<dbReference type="OrthoDB" id="151621at2"/>
<keyword evidence="3" id="KW-1185">Reference proteome</keyword>
<accession>A4G5Q2</accession>
<dbReference type="AlphaFoldDB" id="A4G5Q2"/>
<evidence type="ECO:0000259" key="1">
    <source>
        <dbReference type="Pfam" id="PF10006"/>
    </source>
</evidence>
<dbReference type="Proteomes" id="UP000006697">
    <property type="component" value="Chromosome"/>
</dbReference>
<evidence type="ECO:0000313" key="3">
    <source>
        <dbReference type="Proteomes" id="UP000006697"/>
    </source>
</evidence>
<dbReference type="InterPro" id="IPR036868">
    <property type="entry name" value="TusA-like_sf"/>
</dbReference>
<feature type="domain" description="DUF2249" evidence="1">
    <location>
        <begin position="7"/>
        <end position="72"/>
    </location>
</feature>